<evidence type="ECO:0000256" key="1">
    <source>
        <dbReference type="ARBA" id="ARBA00004886"/>
    </source>
</evidence>
<evidence type="ECO:0000256" key="2">
    <source>
        <dbReference type="ARBA" id="ARBA00009325"/>
    </source>
</evidence>
<reference evidence="5" key="1">
    <citation type="submission" date="2016-08" db="EMBL/GenBank/DDBJ databases">
        <title>Sequencing, Assembly and Comparative Genomics of S. aureofaciens ATCC 10762.</title>
        <authorList>
            <person name="Gradnigo J.S."/>
            <person name="Johnson N."/>
            <person name="Somerville G.A."/>
        </authorList>
    </citation>
    <scope>NUCLEOTIDE SEQUENCE [LARGE SCALE GENOMIC DNA]</scope>
    <source>
        <strain evidence="5">ATCC 10762</strain>
    </source>
</reference>
<comment type="pathway">
    <text evidence="1">Cofactor biosynthesis; pyrroloquinoline quinone biosynthesis.</text>
</comment>
<feature type="region of interest" description="Disordered" evidence="4">
    <location>
        <begin position="1"/>
        <end position="30"/>
    </location>
</feature>
<dbReference type="EMBL" id="JPRF03000097">
    <property type="protein sequence ID" value="OEV32329.1"/>
    <property type="molecule type" value="Genomic_DNA"/>
</dbReference>
<evidence type="ECO:0000313" key="5">
    <source>
        <dbReference type="EMBL" id="OEV32329.1"/>
    </source>
</evidence>
<dbReference type="RefSeq" id="WP_063738033.1">
    <property type="nucleotide sequence ID" value="NZ_JBEZYM010000031.1"/>
</dbReference>
<name>A0A1E7MV75_KITAU</name>
<dbReference type="GO" id="GO:0018189">
    <property type="term" value="P:pyrroloquinoline quinone biosynthetic process"/>
    <property type="evidence" value="ECO:0007669"/>
    <property type="project" value="UniProtKB-UniPathway"/>
</dbReference>
<evidence type="ECO:0000256" key="4">
    <source>
        <dbReference type="SAM" id="MobiDB-lite"/>
    </source>
</evidence>
<dbReference type="Proteomes" id="UP000037395">
    <property type="component" value="Unassembled WGS sequence"/>
</dbReference>
<protein>
    <recommendedName>
        <fullName evidence="3">Coenzyme PQQ synthesis protein A</fullName>
    </recommendedName>
</protein>
<accession>A0A1E7MV75</accession>
<proteinExistence type="inferred from homology"/>
<evidence type="ECO:0000256" key="3">
    <source>
        <dbReference type="ARBA" id="ARBA00015086"/>
    </source>
</evidence>
<gene>
    <name evidence="5" type="ORF">HS99_0016635</name>
</gene>
<keyword evidence="6" id="KW-1185">Reference proteome</keyword>
<dbReference type="UniPathway" id="UPA00539"/>
<dbReference type="AlphaFoldDB" id="A0A1E7MV75"/>
<feature type="compositionally biased region" description="Low complexity" evidence="4">
    <location>
        <begin position="13"/>
        <end position="27"/>
    </location>
</feature>
<evidence type="ECO:0000313" key="6">
    <source>
        <dbReference type="Proteomes" id="UP000037395"/>
    </source>
</evidence>
<organism evidence="5 6">
    <name type="scientific">Kitasatospora aureofaciens</name>
    <name type="common">Streptomyces aureofaciens</name>
    <dbReference type="NCBI Taxonomy" id="1894"/>
    <lineage>
        <taxon>Bacteria</taxon>
        <taxon>Bacillati</taxon>
        <taxon>Actinomycetota</taxon>
        <taxon>Actinomycetes</taxon>
        <taxon>Kitasatosporales</taxon>
        <taxon>Streptomycetaceae</taxon>
        <taxon>Kitasatospora</taxon>
    </lineage>
</organism>
<sequence length="56" mass="5907">MDAARTPSPPPKATAAPTARPKGARPAWSAPAVECHRTGAEVTAYAGRRAPQWPDR</sequence>
<comment type="caution">
    <text evidence="5">The sequence shown here is derived from an EMBL/GenBank/DDBJ whole genome shotgun (WGS) entry which is preliminary data.</text>
</comment>
<dbReference type="InterPro" id="IPR011725">
    <property type="entry name" value="PQQ_synth_PqqA"/>
</dbReference>
<comment type="similarity">
    <text evidence="2">Belongs to the PqqA family.</text>
</comment>
<dbReference type="NCBIfam" id="TIGR02107">
    <property type="entry name" value="PQQ_syn_pqqA"/>
    <property type="match status" value="1"/>
</dbReference>